<evidence type="ECO:0000313" key="3">
    <source>
        <dbReference type="EMBL" id="KOO23694.1"/>
    </source>
</evidence>
<dbReference type="GO" id="GO:0000045">
    <property type="term" value="P:autophagosome assembly"/>
    <property type="evidence" value="ECO:0007669"/>
    <property type="project" value="InterPro"/>
</dbReference>
<dbReference type="OrthoDB" id="447953at2759"/>
<keyword evidence="1" id="KW-0072">Autophagy</keyword>
<dbReference type="EMBL" id="JWZX01003166">
    <property type="protein sequence ID" value="KOO23694.1"/>
    <property type="molecule type" value="Genomic_DNA"/>
</dbReference>
<feature type="non-terminal residue" evidence="3">
    <location>
        <position position="504"/>
    </location>
</feature>
<name>A0A0M0JAS2_9EUKA</name>
<dbReference type="Proteomes" id="UP000037460">
    <property type="component" value="Unassembled WGS sequence"/>
</dbReference>
<organism evidence="3 4">
    <name type="scientific">Chrysochromulina tobinii</name>
    <dbReference type="NCBI Taxonomy" id="1460289"/>
    <lineage>
        <taxon>Eukaryota</taxon>
        <taxon>Haptista</taxon>
        <taxon>Haptophyta</taxon>
        <taxon>Prymnesiophyceae</taxon>
        <taxon>Prymnesiales</taxon>
        <taxon>Chrysochromulinaceae</taxon>
        <taxon>Chrysochromulina</taxon>
    </lineage>
</organism>
<proteinExistence type="predicted"/>
<accession>A0A0M0JAS2</accession>
<sequence>MKLEEQRSLSEYGLPAHGRPIFLFSRRSLSRNAPPPERQPVPPLELEVPTELTPEQQPRPAALVVPPLVGALVDYERHFCLHLLQARTISEVGGARLAASSQCLHELTVQGDAQRVAAANLHSFAQQLADRYVDFKQQCASLVPQQAALVASFEADVAALRSIEVDEAVCRLEGWSHATLLDACGEERLRAWLRECNQTTDHLVAKHAQFAQAYVELQEGVAALQEGVMRRSSSSSHAELQVGVAAADEPSHGAVSREEADARLQAAALVRQQQDEIVARLASDVHEVRVLVDAQLEAPSREGALAACGALDLKNGTHAAELLPRLRELDAQLRDAQDVLSAAKHEASVQLYTRLRVISQLQSSIAELRNRLQLYGTLLARVRMYCEQLHLMRRLPSTYLACLEEVITRQRVQEATNAQIRRTAETVAAAREQEAQRRDEFMREHGVLLPRGLPALSALLQARPPYVEFSTSVSDARLMEFSTAIERTSSTRAALGASRLTFAR</sequence>
<dbReference type="InterPro" id="IPR040040">
    <property type="entry name" value="ATG11"/>
</dbReference>
<protein>
    <recommendedName>
        <fullName evidence="2">Autophagy protein ATG17-like domain-containing protein</fullName>
    </recommendedName>
</protein>
<dbReference type="GO" id="GO:0034517">
    <property type="term" value="P:ribophagy"/>
    <property type="evidence" value="ECO:0007669"/>
    <property type="project" value="TreeGrafter"/>
</dbReference>
<gene>
    <name evidence="3" type="ORF">Ctob_009057</name>
</gene>
<dbReference type="AlphaFoldDB" id="A0A0M0JAS2"/>
<dbReference type="GO" id="GO:0019901">
    <property type="term" value="F:protein kinase binding"/>
    <property type="evidence" value="ECO:0007669"/>
    <property type="project" value="TreeGrafter"/>
</dbReference>
<comment type="caution">
    <text evidence="3">The sequence shown here is derived from an EMBL/GenBank/DDBJ whole genome shotgun (WGS) entry which is preliminary data.</text>
</comment>
<dbReference type="GO" id="GO:1990316">
    <property type="term" value="C:Atg1/ULK1 kinase complex"/>
    <property type="evidence" value="ECO:0007669"/>
    <property type="project" value="TreeGrafter"/>
</dbReference>
<evidence type="ECO:0000313" key="4">
    <source>
        <dbReference type="Proteomes" id="UP000037460"/>
    </source>
</evidence>
<feature type="domain" description="Autophagy protein ATG17-like" evidence="2">
    <location>
        <begin position="82"/>
        <end position="448"/>
    </location>
</feature>
<dbReference type="Pfam" id="PF04108">
    <property type="entry name" value="ATG17_like"/>
    <property type="match status" value="1"/>
</dbReference>
<dbReference type="GO" id="GO:0060090">
    <property type="term" value="F:molecular adaptor activity"/>
    <property type="evidence" value="ECO:0007669"/>
    <property type="project" value="TreeGrafter"/>
</dbReference>
<dbReference type="PANTHER" id="PTHR13222:SF1">
    <property type="entry name" value="RB1-INDUCIBLE COILED-COIL PROTEIN 1"/>
    <property type="match status" value="1"/>
</dbReference>
<dbReference type="InterPro" id="IPR045326">
    <property type="entry name" value="ATG17-like_dom"/>
</dbReference>
<dbReference type="GO" id="GO:0034727">
    <property type="term" value="P:piecemeal microautophagy of the nucleus"/>
    <property type="evidence" value="ECO:0007669"/>
    <property type="project" value="TreeGrafter"/>
</dbReference>
<evidence type="ECO:0000259" key="2">
    <source>
        <dbReference type="Pfam" id="PF04108"/>
    </source>
</evidence>
<keyword evidence="4" id="KW-1185">Reference proteome</keyword>
<dbReference type="PANTHER" id="PTHR13222">
    <property type="entry name" value="RB1-INDUCIBLE COILED-COIL"/>
    <property type="match status" value="1"/>
</dbReference>
<reference evidence="4" key="1">
    <citation type="journal article" date="2015" name="PLoS Genet.">
        <title>Genome Sequence and Transcriptome Analyses of Chrysochromulina tobin: Metabolic Tools for Enhanced Algal Fitness in the Prominent Order Prymnesiales (Haptophyceae).</title>
        <authorList>
            <person name="Hovde B.T."/>
            <person name="Deodato C.R."/>
            <person name="Hunsperger H.M."/>
            <person name="Ryken S.A."/>
            <person name="Yost W."/>
            <person name="Jha R.K."/>
            <person name="Patterson J."/>
            <person name="Monnat R.J. Jr."/>
            <person name="Barlow S.B."/>
            <person name="Starkenburg S.R."/>
            <person name="Cattolico R.A."/>
        </authorList>
    </citation>
    <scope>NUCLEOTIDE SEQUENCE</scope>
    <source>
        <strain evidence="4">CCMP291</strain>
    </source>
</reference>
<evidence type="ECO:0000256" key="1">
    <source>
        <dbReference type="ARBA" id="ARBA00023006"/>
    </source>
</evidence>
<dbReference type="GO" id="GO:0034045">
    <property type="term" value="C:phagophore assembly site membrane"/>
    <property type="evidence" value="ECO:0007669"/>
    <property type="project" value="TreeGrafter"/>
</dbReference>
<dbReference type="GO" id="GO:0061709">
    <property type="term" value="P:reticulophagy"/>
    <property type="evidence" value="ECO:0007669"/>
    <property type="project" value="TreeGrafter"/>
</dbReference>
<dbReference type="GO" id="GO:0000422">
    <property type="term" value="P:autophagy of mitochondrion"/>
    <property type="evidence" value="ECO:0007669"/>
    <property type="project" value="TreeGrafter"/>
</dbReference>